<evidence type="ECO:0000256" key="1">
    <source>
        <dbReference type="SAM" id="MobiDB-lite"/>
    </source>
</evidence>
<comment type="caution">
    <text evidence="2">The sequence shown here is derived from an EMBL/GenBank/DDBJ whole genome shotgun (WGS) entry which is preliminary data.</text>
</comment>
<gene>
    <name evidence="2" type="ORF">RMSM_07340</name>
</gene>
<feature type="compositionally biased region" description="Polar residues" evidence="1">
    <location>
        <begin position="1"/>
        <end position="15"/>
    </location>
</feature>
<accession>M5R8C1</accession>
<proteinExistence type="predicted"/>
<sequence>MQGTIPMTISENSAAESHADHRHWKRDVECWNEDIQNWRMEHCAAIVQLQEAVDRINEHGKALDEHANAVASLETSLGAHEKNLAASLQIGSDAAIDDRMNDQHAKQSELHLCQQNAHERMKKYHHQAMAKVAMLKNALEAAC</sequence>
<dbReference type="EMBL" id="ANOG01001044">
    <property type="protein sequence ID" value="EMI15728.1"/>
    <property type="molecule type" value="Genomic_DNA"/>
</dbReference>
<feature type="region of interest" description="Disordered" evidence="1">
    <location>
        <begin position="1"/>
        <end position="22"/>
    </location>
</feature>
<organism evidence="2 3">
    <name type="scientific">Rhodopirellula maiorica SM1</name>
    <dbReference type="NCBI Taxonomy" id="1265738"/>
    <lineage>
        <taxon>Bacteria</taxon>
        <taxon>Pseudomonadati</taxon>
        <taxon>Planctomycetota</taxon>
        <taxon>Planctomycetia</taxon>
        <taxon>Pirellulales</taxon>
        <taxon>Pirellulaceae</taxon>
        <taxon>Novipirellula</taxon>
    </lineage>
</organism>
<name>M5R8C1_9BACT</name>
<evidence type="ECO:0000313" key="3">
    <source>
        <dbReference type="Proteomes" id="UP000011991"/>
    </source>
</evidence>
<dbReference type="PATRIC" id="fig|1265738.3.peg.7322"/>
<protein>
    <submittedName>
        <fullName evidence="2">Uncharacterized protein</fullName>
    </submittedName>
</protein>
<evidence type="ECO:0000313" key="2">
    <source>
        <dbReference type="EMBL" id="EMI15728.1"/>
    </source>
</evidence>
<dbReference type="AlphaFoldDB" id="M5R8C1"/>
<dbReference type="Proteomes" id="UP000011991">
    <property type="component" value="Unassembled WGS sequence"/>
</dbReference>
<keyword evidence="3" id="KW-1185">Reference proteome</keyword>
<reference evidence="2 3" key="1">
    <citation type="journal article" date="2013" name="Mar. Genomics">
        <title>Expression of sulfatases in Rhodopirellula baltica and the diversity of sulfatases in the genus Rhodopirellula.</title>
        <authorList>
            <person name="Wegner C.E."/>
            <person name="Richter-Heitmann T."/>
            <person name="Klindworth A."/>
            <person name="Klockow C."/>
            <person name="Richter M."/>
            <person name="Achstetter T."/>
            <person name="Glockner F.O."/>
            <person name="Harder J."/>
        </authorList>
    </citation>
    <scope>NUCLEOTIDE SEQUENCE [LARGE SCALE GENOMIC DNA]</scope>
    <source>
        <strain evidence="2 3">SM1</strain>
    </source>
</reference>